<keyword evidence="11 12" id="KW-0472">Membrane</keyword>
<evidence type="ECO:0000256" key="8">
    <source>
        <dbReference type="ARBA" id="ARBA00022777"/>
    </source>
</evidence>
<dbReference type="AlphaFoldDB" id="A0AAE3H316"/>
<dbReference type="InterPro" id="IPR003594">
    <property type="entry name" value="HATPase_dom"/>
</dbReference>
<evidence type="ECO:0000256" key="9">
    <source>
        <dbReference type="ARBA" id="ARBA00022840"/>
    </source>
</evidence>
<evidence type="ECO:0000259" key="13">
    <source>
        <dbReference type="PROSITE" id="PS50109"/>
    </source>
</evidence>
<keyword evidence="8 14" id="KW-0418">Kinase</keyword>
<organism evidence="14 15">
    <name type="scientific">Lacihabitans soyangensis</name>
    <dbReference type="NCBI Taxonomy" id="869394"/>
    <lineage>
        <taxon>Bacteria</taxon>
        <taxon>Pseudomonadati</taxon>
        <taxon>Bacteroidota</taxon>
        <taxon>Cytophagia</taxon>
        <taxon>Cytophagales</taxon>
        <taxon>Leadbetterellaceae</taxon>
        <taxon>Lacihabitans</taxon>
    </lineage>
</organism>
<keyword evidence="10" id="KW-0902">Two-component regulatory system</keyword>
<evidence type="ECO:0000256" key="3">
    <source>
        <dbReference type="ARBA" id="ARBA00012438"/>
    </source>
</evidence>
<evidence type="ECO:0000256" key="7">
    <source>
        <dbReference type="ARBA" id="ARBA00022741"/>
    </source>
</evidence>
<dbReference type="GO" id="GO:0005886">
    <property type="term" value="C:plasma membrane"/>
    <property type="evidence" value="ECO:0007669"/>
    <property type="project" value="UniProtKB-SubCell"/>
</dbReference>
<dbReference type="Pfam" id="PF02518">
    <property type="entry name" value="HATPase_c"/>
    <property type="match status" value="1"/>
</dbReference>
<proteinExistence type="predicted"/>
<dbReference type="SUPFAM" id="SSF55874">
    <property type="entry name" value="ATPase domain of HSP90 chaperone/DNA topoisomerase II/histidine kinase"/>
    <property type="match status" value="1"/>
</dbReference>
<evidence type="ECO:0000313" key="15">
    <source>
        <dbReference type="Proteomes" id="UP001204144"/>
    </source>
</evidence>
<dbReference type="GO" id="GO:0000160">
    <property type="term" value="P:phosphorelay signal transduction system"/>
    <property type="evidence" value="ECO:0007669"/>
    <property type="project" value="UniProtKB-KW"/>
</dbReference>
<keyword evidence="4" id="KW-1003">Cell membrane</keyword>
<keyword evidence="9" id="KW-0067">ATP-binding</keyword>
<keyword evidence="6" id="KW-0808">Transferase</keyword>
<dbReference type="EC" id="2.7.13.3" evidence="3"/>
<keyword evidence="7" id="KW-0547">Nucleotide-binding</keyword>
<evidence type="ECO:0000313" key="14">
    <source>
        <dbReference type="EMBL" id="MCP9764027.1"/>
    </source>
</evidence>
<dbReference type="InterPro" id="IPR005467">
    <property type="entry name" value="His_kinase_dom"/>
</dbReference>
<evidence type="ECO:0000256" key="11">
    <source>
        <dbReference type="ARBA" id="ARBA00023136"/>
    </source>
</evidence>
<comment type="catalytic activity">
    <reaction evidence="1">
        <text>ATP + protein L-histidine = ADP + protein N-phospho-L-histidine.</text>
        <dbReference type="EC" id="2.7.13.3"/>
    </reaction>
</comment>
<keyword evidence="5" id="KW-0597">Phosphoprotein</keyword>
<evidence type="ECO:0000256" key="6">
    <source>
        <dbReference type="ARBA" id="ARBA00022679"/>
    </source>
</evidence>
<dbReference type="PANTHER" id="PTHR45528">
    <property type="entry name" value="SENSOR HISTIDINE KINASE CPXA"/>
    <property type="match status" value="1"/>
</dbReference>
<dbReference type="PROSITE" id="PS50109">
    <property type="entry name" value="HIS_KIN"/>
    <property type="match status" value="1"/>
</dbReference>
<dbReference type="GO" id="GO:0004673">
    <property type="term" value="F:protein histidine kinase activity"/>
    <property type="evidence" value="ECO:0007669"/>
    <property type="project" value="UniProtKB-EC"/>
</dbReference>
<evidence type="ECO:0000256" key="1">
    <source>
        <dbReference type="ARBA" id="ARBA00000085"/>
    </source>
</evidence>
<dbReference type="InterPro" id="IPR050398">
    <property type="entry name" value="HssS/ArlS-like"/>
</dbReference>
<protein>
    <recommendedName>
        <fullName evidence="3">histidine kinase</fullName>
        <ecNumber evidence="3">2.7.13.3</ecNumber>
    </recommendedName>
</protein>
<dbReference type="Gene3D" id="3.30.565.10">
    <property type="entry name" value="Histidine kinase-like ATPase, C-terminal domain"/>
    <property type="match status" value="1"/>
</dbReference>
<accession>A0AAE3H316</accession>
<sequence>MNLSFLPLADFYFFSLKKILKNWYSESLVFLDFFSKVSLSISGGFHSFNHHTGWSSTYTFMTTITQVTLNQFLQSLNISVETVKFLLILNSLTFIAVFLIGIISFRRFIKIKNENINHENKLKVILHDLKSPITSYQGLAEVIAFLIRNKQFDKIEQISKQIDDYGSELQKVFLDLQRGASSQSTSPNFLEFTNLFYIINPIMQTYRYLANISGVGIVENYNLQKRIYTNPYLFQSILKNLLDNAVKNSTFGSSIELITTEKDDKCILSVINYPPDMSNHKIEDITNFLNAPKGITALPKKEMGLSIIKKYSELLGIKIIVQSDKQKVIFQLEIPTSPIKSQTTPNCSKFMGLYNKHFSLTIRGQYNIFLLTGAMLSYNF</sequence>
<gene>
    <name evidence="14" type="ORF">EGI31_13810</name>
</gene>
<dbReference type="EMBL" id="RJUF01000053">
    <property type="protein sequence ID" value="MCP9764027.1"/>
    <property type="molecule type" value="Genomic_DNA"/>
</dbReference>
<evidence type="ECO:0000256" key="4">
    <source>
        <dbReference type="ARBA" id="ARBA00022475"/>
    </source>
</evidence>
<comment type="caution">
    <text evidence="14">The sequence shown here is derived from an EMBL/GenBank/DDBJ whole genome shotgun (WGS) entry which is preliminary data.</text>
</comment>
<evidence type="ECO:0000256" key="5">
    <source>
        <dbReference type="ARBA" id="ARBA00022553"/>
    </source>
</evidence>
<feature type="domain" description="Histidine kinase" evidence="13">
    <location>
        <begin position="124"/>
        <end position="338"/>
    </location>
</feature>
<reference evidence="14 15" key="1">
    <citation type="submission" date="2018-11" db="EMBL/GenBank/DDBJ databases">
        <title>Novel bacteria species description.</title>
        <authorList>
            <person name="Han J.-H."/>
        </authorList>
    </citation>
    <scope>NUCLEOTIDE SEQUENCE [LARGE SCALE GENOMIC DNA]</scope>
    <source>
        <strain evidence="14 15">KCTC23259</strain>
    </source>
</reference>
<keyword evidence="12" id="KW-1133">Transmembrane helix</keyword>
<dbReference type="GO" id="GO:0005524">
    <property type="term" value="F:ATP binding"/>
    <property type="evidence" value="ECO:0007669"/>
    <property type="project" value="UniProtKB-KW"/>
</dbReference>
<evidence type="ECO:0000256" key="2">
    <source>
        <dbReference type="ARBA" id="ARBA00004651"/>
    </source>
</evidence>
<evidence type="ECO:0000256" key="12">
    <source>
        <dbReference type="SAM" id="Phobius"/>
    </source>
</evidence>
<keyword evidence="15" id="KW-1185">Reference proteome</keyword>
<evidence type="ECO:0000256" key="10">
    <source>
        <dbReference type="ARBA" id="ARBA00023012"/>
    </source>
</evidence>
<name>A0AAE3H316_9BACT</name>
<dbReference type="Proteomes" id="UP001204144">
    <property type="component" value="Unassembled WGS sequence"/>
</dbReference>
<feature type="transmembrane region" description="Helical" evidence="12">
    <location>
        <begin position="85"/>
        <end position="105"/>
    </location>
</feature>
<dbReference type="PANTHER" id="PTHR45528:SF1">
    <property type="entry name" value="SENSOR HISTIDINE KINASE CPXA"/>
    <property type="match status" value="1"/>
</dbReference>
<dbReference type="InterPro" id="IPR036890">
    <property type="entry name" value="HATPase_C_sf"/>
</dbReference>
<comment type="subcellular location">
    <subcellularLocation>
        <location evidence="2">Cell membrane</location>
        <topology evidence="2">Multi-pass membrane protein</topology>
    </subcellularLocation>
</comment>
<keyword evidence="12" id="KW-0812">Transmembrane</keyword>